<dbReference type="AlphaFoldDB" id="A0A6P8XPR8"/>
<organism evidence="2 3">
    <name type="scientific">Drosophila albomicans</name>
    <name type="common">Fruit fly</name>
    <dbReference type="NCBI Taxonomy" id="7291"/>
    <lineage>
        <taxon>Eukaryota</taxon>
        <taxon>Metazoa</taxon>
        <taxon>Ecdysozoa</taxon>
        <taxon>Arthropoda</taxon>
        <taxon>Hexapoda</taxon>
        <taxon>Insecta</taxon>
        <taxon>Pterygota</taxon>
        <taxon>Neoptera</taxon>
        <taxon>Endopterygota</taxon>
        <taxon>Diptera</taxon>
        <taxon>Brachycera</taxon>
        <taxon>Muscomorpha</taxon>
        <taxon>Ephydroidea</taxon>
        <taxon>Drosophilidae</taxon>
        <taxon>Drosophila</taxon>
    </lineage>
</organism>
<protein>
    <submittedName>
        <fullName evidence="3">Uncharacterized protein LOC117575136</fullName>
    </submittedName>
</protein>
<sequence length="121" mass="13713">MFRKSKPQVAPPPAAPTIEEMLADLETFEIAQPTASTGNFGNSAAFEHALLTEPENLALETWWQVFDEYDQKVRKLEAMEGTLDTQKEKLLACKQNLEEKANHLRLGINKQQKLIKEVVEC</sequence>
<dbReference type="Pfam" id="PF15136">
    <property type="entry name" value="UPF0449"/>
    <property type="match status" value="1"/>
</dbReference>
<dbReference type="GeneID" id="117575136"/>
<dbReference type="OrthoDB" id="7954628at2759"/>
<accession>A0A6P8XPR8</accession>
<gene>
    <name evidence="3" type="primary">LOC117575136</name>
</gene>
<keyword evidence="2" id="KW-1185">Reference proteome</keyword>
<evidence type="ECO:0000313" key="3">
    <source>
        <dbReference type="RefSeq" id="XP_034115133.1"/>
    </source>
</evidence>
<feature type="coiled-coil region" evidence="1">
    <location>
        <begin position="69"/>
        <end position="114"/>
    </location>
</feature>
<keyword evidence="1" id="KW-0175">Coiled coil</keyword>
<name>A0A6P8XPR8_DROAB</name>
<dbReference type="InterPro" id="IPR028227">
    <property type="entry name" value="UPF0449"/>
</dbReference>
<dbReference type="Proteomes" id="UP000515160">
    <property type="component" value="Chromosome 2R"/>
</dbReference>
<dbReference type="RefSeq" id="XP_034115133.1">
    <property type="nucleotide sequence ID" value="XM_034259242.2"/>
</dbReference>
<evidence type="ECO:0000313" key="2">
    <source>
        <dbReference type="Proteomes" id="UP000515160"/>
    </source>
</evidence>
<proteinExistence type="predicted"/>
<reference evidence="3" key="1">
    <citation type="submission" date="2025-08" db="UniProtKB">
        <authorList>
            <consortium name="RefSeq"/>
        </authorList>
    </citation>
    <scope>IDENTIFICATION</scope>
    <source>
        <strain evidence="3">15112-1751.03</strain>
        <tissue evidence="3">Whole Adult</tissue>
    </source>
</reference>
<evidence type="ECO:0000256" key="1">
    <source>
        <dbReference type="SAM" id="Coils"/>
    </source>
</evidence>